<reference evidence="2 3" key="1">
    <citation type="submission" date="2017-06" db="EMBL/GenBank/DDBJ databases">
        <authorList>
            <person name="Kim H.J."/>
            <person name="Triplett B.A."/>
        </authorList>
    </citation>
    <scope>NUCLEOTIDE SEQUENCE [LARGE SCALE GENOMIC DNA]</scope>
    <source>
        <strain evidence="2 3">CGMCC 4.5593</strain>
    </source>
</reference>
<keyword evidence="2" id="KW-0808">Transferase</keyword>
<dbReference type="Gene3D" id="3.90.1200.10">
    <property type="match status" value="1"/>
</dbReference>
<organism evidence="2 3">
    <name type="scientific">Asanoa hainanensis</name>
    <dbReference type="NCBI Taxonomy" id="560556"/>
    <lineage>
        <taxon>Bacteria</taxon>
        <taxon>Bacillati</taxon>
        <taxon>Actinomycetota</taxon>
        <taxon>Actinomycetes</taxon>
        <taxon>Micromonosporales</taxon>
        <taxon>Micromonosporaceae</taxon>
        <taxon>Asanoa</taxon>
    </lineage>
</organism>
<gene>
    <name evidence="2" type="ORF">SAMN05421812_1039</name>
</gene>
<dbReference type="InterPro" id="IPR011009">
    <property type="entry name" value="Kinase-like_dom_sf"/>
</dbReference>
<accession>A0A239JKG5</accession>
<name>A0A239JKG5_9ACTN</name>
<protein>
    <submittedName>
        <fullName evidence="2">Phosphotransferase enzyme family protein</fullName>
    </submittedName>
</protein>
<dbReference type="GO" id="GO:0016740">
    <property type="term" value="F:transferase activity"/>
    <property type="evidence" value="ECO:0007669"/>
    <property type="project" value="UniProtKB-KW"/>
</dbReference>
<dbReference type="Proteomes" id="UP000198362">
    <property type="component" value="Unassembled WGS sequence"/>
</dbReference>
<dbReference type="Pfam" id="PF01636">
    <property type="entry name" value="APH"/>
    <property type="match status" value="1"/>
</dbReference>
<dbReference type="InterPro" id="IPR002575">
    <property type="entry name" value="Aminoglycoside_PTrfase"/>
</dbReference>
<keyword evidence="3" id="KW-1185">Reference proteome</keyword>
<dbReference type="OrthoDB" id="3383851at2"/>
<feature type="domain" description="Aminoglycoside phosphotransferase" evidence="1">
    <location>
        <begin position="35"/>
        <end position="200"/>
    </location>
</feature>
<dbReference type="EMBL" id="FZPH01000003">
    <property type="protein sequence ID" value="SNT06526.1"/>
    <property type="molecule type" value="Genomic_DNA"/>
</dbReference>
<evidence type="ECO:0000313" key="2">
    <source>
        <dbReference type="EMBL" id="SNT06526.1"/>
    </source>
</evidence>
<evidence type="ECO:0000313" key="3">
    <source>
        <dbReference type="Proteomes" id="UP000198362"/>
    </source>
</evidence>
<dbReference type="RefSeq" id="WP_089246224.1">
    <property type="nucleotide sequence ID" value="NZ_FZPH01000003.1"/>
</dbReference>
<dbReference type="SUPFAM" id="SSF56112">
    <property type="entry name" value="Protein kinase-like (PK-like)"/>
    <property type="match status" value="1"/>
</dbReference>
<sequence>MATTHALRFADGLVTKRYTSWGRGEHRREWAVLHRLREHAAGLAPEPVRASLDANPPTVTMKLATAVRTLWSVPFDGDPPVEDWAPDLHFARRLGDADWPDPPAEVGAALAASARWWWGPDPDLLSERPDTLVLGHRDPNLANYLWDGRRVRIVDFEDARVSDPATEIALLAEHVSARQLFADGLPKQFADAVSDRRRLRAARRLWAMFWLSLLRPGGPASRRNPEHLARHQARRLLDLLRD</sequence>
<proteinExistence type="predicted"/>
<evidence type="ECO:0000259" key="1">
    <source>
        <dbReference type="Pfam" id="PF01636"/>
    </source>
</evidence>
<dbReference type="AlphaFoldDB" id="A0A239JKG5"/>